<reference evidence="7 8" key="1">
    <citation type="submission" date="2018-02" db="EMBL/GenBank/DDBJ databases">
        <title>Subsurface microbial communities from deep shales in Ohio and West Virginia, USA.</title>
        <authorList>
            <person name="Wrighton K."/>
        </authorList>
    </citation>
    <scope>NUCLEOTIDE SEQUENCE [LARGE SCALE GENOMIC DNA]</scope>
    <source>
        <strain evidence="7 8">OWC-DMM</strain>
    </source>
</reference>
<dbReference type="Pfam" id="PF13682">
    <property type="entry name" value="CZB"/>
    <property type="match status" value="1"/>
</dbReference>
<dbReference type="GO" id="GO:0003824">
    <property type="term" value="F:catalytic activity"/>
    <property type="evidence" value="ECO:0007669"/>
    <property type="project" value="UniProtKB-ARBA"/>
</dbReference>
<feature type="transmembrane region" description="Helical" evidence="2">
    <location>
        <begin position="12"/>
        <end position="32"/>
    </location>
</feature>
<evidence type="ECO:0000259" key="5">
    <source>
        <dbReference type="PROSITE" id="PS50883"/>
    </source>
</evidence>
<dbReference type="InterPro" id="IPR013655">
    <property type="entry name" value="PAS_fold_3"/>
</dbReference>
<dbReference type="EMBL" id="PTIZ01000001">
    <property type="protein sequence ID" value="PPK78277.1"/>
    <property type="molecule type" value="Genomic_DNA"/>
</dbReference>
<dbReference type="InterPro" id="IPR052155">
    <property type="entry name" value="Biofilm_reg_signaling"/>
</dbReference>
<dbReference type="PROSITE" id="PS50887">
    <property type="entry name" value="GGDEF"/>
    <property type="match status" value="1"/>
</dbReference>
<dbReference type="InterPro" id="IPR000700">
    <property type="entry name" value="PAS-assoc_C"/>
</dbReference>
<dbReference type="InterPro" id="IPR000160">
    <property type="entry name" value="GGDEF_dom"/>
</dbReference>
<dbReference type="Pfam" id="PF00563">
    <property type="entry name" value="EAL"/>
    <property type="match status" value="1"/>
</dbReference>
<dbReference type="Gene3D" id="3.30.450.20">
    <property type="entry name" value="PAS domain"/>
    <property type="match status" value="2"/>
</dbReference>
<dbReference type="Gene3D" id="3.30.70.270">
    <property type="match status" value="1"/>
</dbReference>
<dbReference type="SMART" id="SM00091">
    <property type="entry name" value="PAS"/>
    <property type="match status" value="2"/>
</dbReference>
<evidence type="ECO:0000259" key="6">
    <source>
        <dbReference type="PROSITE" id="PS50887"/>
    </source>
</evidence>
<dbReference type="InterPro" id="IPR035919">
    <property type="entry name" value="EAL_sf"/>
</dbReference>
<feature type="domain" description="EAL" evidence="5">
    <location>
        <begin position="509"/>
        <end position="767"/>
    </location>
</feature>
<feature type="domain" description="GGDEF" evidence="6">
    <location>
        <begin position="367"/>
        <end position="500"/>
    </location>
</feature>
<evidence type="ECO:0000259" key="4">
    <source>
        <dbReference type="PROSITE" id="PS50113"/>
    </source>
</evidence>
<dbReference type="SMART" id="SM00052">
    <property type="entry name" value="EAL"/>
    <property type="match status" value="1"/>
</dbReference>
<dbReference type="InterPro" id="IPR029787">
    <property type="entry name" value="Nucleotide_cyclase"/>
</dbReference>
<dbReference type="PROSITE" id="PS50112">
    <property type="entry name" value="PAS"/>
    <property type="match status" value="1"/>
</dbReference>
<dbReference type="PROSITE" id="PS50113">
    <property type="entry name" value="PAC"/>
    <property type="match status" value="1"/>
</dbReference>
<dbReference type="FunFam" id="3.30.70.270:FF:000001">
    <property type="entry name" value="Diguanylate cyclase domain protein"/>
    <property type="match status" value="1"/>
</dbReference>
<dbReference type="SUPFAM" id="SSF55073">
    <property type="entry name" value="Nucleotide cyclase"/>
    <property type="match status" value="1"/>
</dbReference>
<feature type="domain" description="PAS" evidence="3">
    <location>
        <begin position="210"/>
        <end position="255"/>
    </location>
</feature>
<comment type="caution">
    <text evidence="7">The sequence shown here is derived from an EMBL/GenBank/DDBJ whole genome shotgun (WGS) entry which is preliminary data.</text>
</comment>
<keyword evidence="2" id="KW-1133">Transmembrane helix</keyword>
<dbReference type="InterPro" id="IPR000014">
    <property type="entry name" value="PAS"/>
</dbReference>
<dbReference type="Pfam" id="PF13426">
    <property type="entry name" value="PAS_9"/>
    <property type="match status" value="1"/>
</dbReference>
<organism evidence="7 8">
    <name type="scientific">Methylobacter tundripaludum</name>
    <dbReference type="NCBI Taxonomy" id="173365"/>
    <lineage>
        <taxon>Bacteria</taxon>
        <taxon>Pseudomonadati</taxon>
        <taxon>Pseudomonadota</taxon>
        <taxon>Gammaproteobacteria</taxon>
        <taxon>Methylococcales</taxon>
        <taxon>Methylococcaceae</taxon>
        <taxon>Methylobacter</taxon>
    </lineage>
</organism>
<dbReference type="AlphaFoldDB" id="A0A2S6HLI5"/>
<evidence type="ECO:0000256" key="2">
    <source>
        <dbReference type="SAM" id="Phobius"/>
    </source>
</evidence>
<dbReference type="InterPro" id="IPR001610">
    <property type="entry name" value="PAC"/>
</dbReference>
<dbReference type="Pfam" id="PF00990">
    <property type="entry name" value="GGDEF"/>
    <property type="match status" value="1"/>
</dbReference>
<dbReference type="InterPro" id="IPR001633">
    <property type="entry name" value="EAL_dom"/>
</dbReference>
<dbReference type="SMART" id="SM00267">
    <property type="entry name" value="GGDEF"/>
    <property type="match status" value="1"/>
</dbReference>
<keyword evidence="2" id="KW-0812">Transmembrane</keyword>
<dbReference type="SUPFAM" id="SSF141868">
    <property type="entry name" value="EAL domain-like"/>
    <property type="match status" value="1"/>
</dbReference>
<dbReference type="CDD" id="cd00130">
    <property type="entry name" value="PAS"/>
    <property type="match status" value="2"/>
</dbReference>
<evidence type="ECO:0000313" key="8">
    <source>
        <dbReference type="Proteomes" id="UP000240010"/>
    </source>
</evidence>
<dbReference type="InterPro" id="IPR035965">
    <property type="entry name" value="PAS-like_dom_sf"/>
</dbReference>
<name>A0A2S6HLI5_9GAMM</name>
<dbReference type="PANTHER" id="PTHR44757">
    <property type="entry name" value="DIGUANYLATE CYCLASE DGCP"/>
    <property type="match status" value="1"/>
</dbReference>
<dbReference type="Gene3D" id="1.20.120.30">
    <property type="entry name" value="Aspartate receptor, ligand-binding domain"/>
    <property type="match status" value="1"/>
</dbReference>
<dbReference type="NCBIfam" id="TIGR00229">
    <property type="entry name" value="sensory_box"/>
    <property type="match status" value="1"/>
</dbReference>
<dbReference type="PROSITE" id="PS50883">
    <property type="entry name" value="EAL"/>
    <property type="match status" value="1"/>
</dbReference>
<dbReference type="SUPFAM" id="SSF55785">
    <property type="entry name" value="PYP-like sensor domain (PAS domain)"/>
    <property type="match status" value="2"/>
</dbReference>
<dbReference type="NCBIfam" id="TIGR00254">
    <property type="entry name" value="GGDEF"/>
    <property type="match status" value="1"/>
</dbReference>
<comment type="cofactor">
    <cofactor evidence="1">
        <name>Mg(2+)</name>
        <dbReference type="ChEBI" id="CHEBI:18420"/>
    </cofactor>
</comment>
<dbReference type="PANTHER" id="PTHR44757:SF2">
    <property type="entry name" value="BIOFILM ARCHITECTURE MAINTENANCE PROTEIN MBAA"/>
    <property type="match status" value="1"/>
</dbReference>
<evidence type="ECO:0000313" key="7">
    <source>
        <dbReference type="EMBL" id="PPK78277.1"/>
    </source>
</evidence>
<feature type="transmembrane region" description="Helical" evidence="2">
    <location>
        <begin position="44"/>
        <end position="64"/>
    </location>
</feature>
<dbReference type="InterPro" id="IPR025991">
    <property type="entry name" value="Chemoreceptor_zinc-bind_dom"/>
</dbReference>
<dbReference type="CDD" id="cd01949">
    <property type="entry name" value="GGDEF"/>
    <property type="match status" value="1"/>
</dbReference>
<gene>
    <name evidence="7" type="ORF">B0F87_101659</name>
</gene>
<evidence type="ECO:0000256" key="1">
    <source>
        <dbReference type="ARBA" id="ARBA00001946"/>
    </source>
</evidence>
<dbReference type="RefSeq" id="WP_104427610.1">
    <property type="nucleotide sequence ID" value="NZ_PTIZ01000001.1"/>
</dbReference>
<dbReference type="Proteomes" id="UP000240010">
    <property type="component" value="Unassembled WGS sequence"/>
</dbReference>
<dbReference type="Pfam" id="PF08447">
    <property type="entry name" value="PAS_3"/>
    <property type="match status" value="1"/>
</dbReference>
<feature type="domain" description="PAC" evidence="4">
    <location>
        <begin position="281"/>
        <end position="335"/>
    </location>
</feature>
<keyword evidence="2" id="KW-0472">Membrane</keyword>
<dbReference type="CDD" id="cd01948">
    <property type="entry name" value="EAL"/>
    <property type="match status" value="1"/>
</dbReference>
<dbReference type="InterPro" id="IPR043128">
    <property type="entry name" value="Rev_trsase/Diguanyl_cyclase"/>
</dbReference>
<accession>A0A2S6HLI5</accession>
<sequence length="900" mass="101408">MISIKDSQSVKRLLLALVGAIFVDETLVMLFIDMLPPLSHWHTALLDAVWLLMLLFPAIYFLVFRPLKTQLTQQEQAEITRQEAVDRLQKIASQAPGIVFQFQLRLDGSCCVPYANEGLFKIYRVSPEDVREDASYVFTVVHPDDLENHRASIQTSAQDLTPWIQEYRLKFGEEPECWLLGNALPQRLADGSTLWHGFITDITERKQVETELQIAATAFESQEGMVITDINNVIIKVNQAFIRLTGYSSEELLNRRMNILKSGRHDAKFYAAMWDSITRTGTWQGEIWNQLKNAEVLPTFVTITAVKNNEGEVINYVATYTDITERKVTEEKINNLAFYDSLTQLPNRVLLADRMHQTLARCRRNQEIAAVCMLDLDGFKQVNDTLGHAAGDRLLRDVAQRLKECIRQEDTAARFGGDEFALLLGGFATVSECEQTLARIVAAIAAPYQIFGQVAHISASIGVTLFPEDSGDPDLLLRHADQVMYEVKQSGKNGYKMFNSVHEMRNQTTQDFLKKIDEALAKGQFELYYQPKVDCRLGKVVGVEASVCWNHPVLGMLAPSEFIPVIEHDDLIVALGEWTIQSALLQLNEWRETGFNLHISVNISARQLHSQEFLRRLQELLAGYDAEIIQRLELEIVETAALKDVIAGGDAIRKCRAMGVRVTLDDFGTGFSSLVQSLVRLNHLAVDALKVDLSFVSDMLADPEDRALVEGVVGLAASSRLQVIAKGVKYVDQIVMLMELGCDVMQGSGLASPMSAKRMRTWLAVFTPDPLWGLPASYLTSRDYFELLLTEANHRSWTNRVIANLDDPCDDTTPESLLDHQQCRFGQWYSDEDASHFRNISEFDALDAVHQNIHQISAHLCEHRQAGMDVEADADKVQLLAEQHNMTSLVHHFLADELLK</sequence>
<dbReference type="SMART" id="SM00086">
    <property type="entry name" value="PAC"/>
    <property type="match status" value="2"/>
</dbReference>
<evidence type="ECO:0000259" key="3">
    <source>
        <dbReference type="PROSITE" id="PS50112"/>
    </source>
</evidence>
<protein>
    <submittedName>
        <fullName evidence="7">PAS domain S-box-containing protein/diguanylate cyclase (GGDEF)-like protein</fullName>
    </submittedName>
</protein>
<proteinExistence type="predicted"/>
<dbReference type="Gene3D" id="3.20.20.450">
    <property type="entry name" value="EAL domain"/>
    <property type="match status" value="1"/>
</dbReference>